<gene>
    <name evidence="3" type="ORF">Pla111_17410</name>
</gene>
<dbReference type="Gene3D" id="3.50.50.60">
    <property type="entry name" value="FAD/NAD(P)-binding domain"/>
    <property type="match status" value="1"/>
</dbReference>
<keyword evidence="4" id="KW-1185">Reference proteome</keyword>
<dbReference type="SUPFAM" id="SSF51971">
    <property type="entry name" value="Nucleotide-binding domain"/>
    <property type="match status" value="1"/>
</dbReference>
<protein>
    <submittedName>
        <fullName evidence="3">Bifunctional tRNA (Mnm(5)s(2)U34)-methyltransferase/FAD-dependent cmnm(5)s(2)U34 oxidoreductase</fullName>
    </submittedName>
</protein>
<keyword evidence="3" id="KW-0808">Transferase</keyword>
<dbReference type="EMBL" id="SJPH01000003">
    <property type="protein sequence ID" value="TWT46640.1"/>
    <property type="molecule type" value="Genomic_DNA"/>
</dbReference>
<dbReference type="Gene3D" id="3.30.9.10">
    <property type="entry name" value="D-Amino Acid Oxidase, subunit A, domain 2"/>
    <property type="match status" value="1"/>
</dbReference>
<dbReference type="Proteomes" id="UP000318995">
    <property type="component" value="Unassembled WGS sequence"/>
</dbReference>
<sequence length="356" mass="38601">MPPSDHAAPPAVADVLIVGQGIAGSTLYWRLEERGLETVVVDRGGVDRDGRPSASRVAAGLLTPLTGKRLTLSPEFDDLFAAARGFYRGVEARTGQDFFTEQAALRVFVDAAERRCFEHRHHDPAFARHVRLALPAELPAPLVAPHGAFWMRGAARLDTTAYLDATRRQLERDSRFFSESLDLAQDLSWETDAVYLPKIGLRARQLVLCQGYCAPLAAWPGAARFAPARGEVLTVACNAYRSAAVLHRGIWVAPCESGVAGRYRVGSTYDWHDLDAPPSAAARAELLARLAEAGLAEGRVIDQQAAVRPATPDRQPLWGIAPDQPRIAWLNGLGAKGSLLAPTYAARLADRLAKAF</sequence>
<accession>A0A5C5W7I0</accession>
<evidence type="ECO:0000256" key="1">
    <source>
        <dbReference type="ARBA" id="ARBA00023002"/>
    </source>
</evidence>
<dbReference type="Pfam" id="PF01266">
    <property type="entry name" value="DAO"/>
    <property type="match status" value="1"/>
</dbReference>
<reference evidence="3 4" key="1">
    <citation type="submission" date="2019-02" db="EMBL/GenBank/DDBJ databases">
        <title>Deep-cultivation of Planctomycetes and their phenomic and genomic characterization uncovers novel biology.</title>
        <authorList>
            <person name="Wiegand S."/>
            <person name="Jogler M."/>
            <person name="Boedeker C."/>
            <person name="Pinto D."/>
            <person name="Vollmers J."/>
            <person name="Rivas-Marin E."/>
            <person name="Kohn T."/>
            <person name="Peeters S.H."/>
            <person name="Heuer A."/>
            <person name="Rast P."/>
            <person name="Oberbeckmann S."/>
            <person name="Bunk B."/>
            <person name="Jeske O."/>
            <person name="Meyerdierks A."/>
            <person name="Storesund J.E."/>
            <person name="Kallscheuer N."/>
            <person name="Luecker S."/>
            <person name="Lage O.M."/>
            <person name="Pohl T."/>
            <person name="Merkel B.J."/>
            <person name="Hornburger P."/>
            <person name="Mueller R.-W."/>
            <person name="Bruemmer F."/>
            <person name="Labrenz M."/>
            <person name="Spormann A.M."/>
            <person name="Op Den Camp H."/>
            <person name="Overmann J."/>
            <person name="Amann R."/>
            <person name="Jetten M.S.M."/>
            <person name="Mascher T."/>
            <person name="Medema M.H."/>
            <person name="Devos D.P."/>
            <person name="Kaster A.-K."/>
            <person name="Ovreas L."/>
            <person name="Rohde M."/>
            <person name="Galperin M.Y."/>
            <person name="Jogler C."/>
        </authorList>
    </citation>
    <scope>NUCLEOTIDE SEQUENCE [LARGE SCALE GENOMIC DNA]</scope>
    <source>
        <strain evidence="3 4">Pla111</strain>
    </source>
</reference>
<name>A0A5C5W7I0_9BACT</name>
<proteinExistence type="predicted"/>
<dbReference type="PANTHER" id="PTHR13847">
    <property type="entry name" value="SARCOSINE DEHYDROGENASE-RELATED"/>
    <property type="match status" value="1"/>
</dbReference>
<evidence type="ECO:0000313" key="3">
    <source>
        <dbReference type="EMBL" id="TWT46640.1"/>
    </source>
</evidence>
<keyword evidence="3" id="KW-0489">Methyltransferase</keyword>
<dbReference type="OrthoDB" id="214253at2"/>
<dbReference type="GO" id="GO:0032259">
    <property type="term" value="P:methylation"/>
    <property type="evidence" value="ECO:0007669"/>
    <property type="project" value="UniProtKB-KW"/>
</dbReference>
<dbReference type="RefSeq" id="WP_146573319.1">
    <property type="nucleotide sequence ID" value="NZ_SJPH01000003.1"/>
</dbReference>
<dbReference type="GO" id="GO:0016491">
    <property type="term" value="F:oxidoreductase activity"/>
    <property type="evidence" value="ECO:0007669"/>
    <property type="project" value="UniProtKB-KW"/>
</dbReference>
<dbReference type="InterPro" id="IPR006076">
    <property type="entry name" value="FAD-dep_OxRdtase"/>
</dbReference>
<keyword evidence="1" id="KW-0560">Oxidoreductase</keyword>
<dbReference type="AlphaFoldDB" id="A0A5C5W7I0"/>
<comment type="caution">
    <text evidence="3">The sequence shown here is derived from an EMBL/GenBank/DDBJ whole genome shotgun (WGS) entry which is preliminary data.</text>
</comment>
<evidence type="ECO:0000259" key="2">
    <source>
        <dbReference type="Pfam" id="PF01266"/>
    </source>
</evidence>
<dbReference type="GO" id="GO:0005737">
    <property type="term" value="C:cytoplasm"/>
    <property type="evidence" value="ECO:0007669"/>
    <property type="project" value="TreeGrafter"/>
</dbReference>
<feature type="domain" description="FAD dependent oxidoreductase" evidence="2">
    <location>
        <begin position="14"/>
        <end position="351"/>
    </location>
</feature>
<dbReference type="GO" id="GO:0008168">
    <property type="term" value="F:methyltransferase activity"/>
    <property type="evidence" value="ECO:0007669"/>
    <property type="project" value="UniProtKB-KW"/>
</dbReference>
<dbReference type="InterPro" id="IPR036188">
    <property type="entry name" value="FAD/NAD-bd_sf"/>
</dbReference>
<dbReference type="PANTHER" id="PTHR13847:SF289">
    <property type="entry name" value="GLYCINE OXIDASE"/>
    <property type="match status" value="1"/>
</dbReference>
<organism evidence="3 4">
    <name type="scientific">Botrimarina hoheduenensis</name>
    <dbReference type="NCBI Taxonomy" id="2528000"/>
    <lineage>
        <taxon>Bacteria</taxon>
        <taxon>Pseudomonadati</taxon>
        <taxon>Planctomycetota</taxon>
        <taxon>Planctomycetia</taxon>
        <taxon>Pirellulales</taxon>
        <taxon>Lacipirellulaceae</taxon>
        <taxon>Botrimarina</taxon>
    </lineage>
</organism>
<evidence type="ECO:0000313" key="4">
    <source>
        <dbReference type="Proteomes" id="UP000318995"/>
    </source>
</evidence>
<dbReference type="SUPFAM" id="SSF54373">
    <property type="entry name" value="FAD-linked reductases, C-terminal domain"/>
    <property type="match status" value="1"/>
</dbReference>